<dbReference type="InterPro" id="IPR004046">
    <property type="entry name" value="GST_C"/>
</dbReference>
<evidence type="ECO:0000259" key="2">
    <source>
        <dbReference type="PROSITE" id="PS50404"/>
    </source>
</evidence>
<dbReference type="AlphaFoldDB" id="J5KKD8"/>
<comment type="similarity">
    <text evidence="1">Belongs to the GST superfamily.</text>
</comment>
<dbReference type="SUPFAM" id="SSF47616">
    <property type="entry name" value="GST C-terminal domain-like"/>
    <property type="match status" value="1"/>
</dbReference>
<dbReference type="Pfam" id="PF00043">
    <property type="entry name" value="GST_C"/>
    <property type="match status" value="1"/>
</dbReference>
<dbReference type="PANTHER" id="PTHR44051">
    <property type="entry name" value="GLUTATHIONE S-TRANSFERASE-RELATED"/>
    <property type="match status" value="1"/>
</dbReference>
<dbReference type="InterPro" id="IPR036249">
    <property type="entry name" value="Thioredoxin-like_sf"/>
</dbReference>
<gene>
    <name evidence="4" type="ORF">NT02SARS_0772</name>
</gene>
<dbReference type="Gene3D" id="3.40.30.10">
    <property type="entry name" value="Glutaredoxin"/>
    <property type="match status" value="1"/>
</dbReference>
<sequence length="205" mass="23972">MTIKFYSCEGSRGIRPIWTAEEMGLDYEVEMLPFPPRFLHKEYLDINILGTVPYMIDGDLEMTESVGMSQYLVDVYGPSELKVEKDESDYGEYLNWLSHSDATLTFPQTVFLRYTFQEPGVADKAAEGYRRWFVARLKLLEKTLEDREYLCANRFTIADICVSYALYLASQLGIEEAFTPNIKRWTEMLFERPAFQKIKEYKVKP</sequence>
<dbReference type="PROSITE" id="PS50405">
    <property type="entry name" value="GST_CTER"/>
    <property type="match status" value="1"/>
</dbReference>
<dbReference type="SFLD" id="SFLDG01150">
    <property type="entry name" value="Main.1:_Beta-like"/>
    <property type="match status" value="1"/>
</dbReference>
<dbReference type="PROSITE" id="PS50404">
    <property type="entry name" value="GST_NTER"/>
    <property type="match status" value="1"/>
</dbReference>
<dbReference type="Pfam" id="PF02798">
    <property type="entry name" value="GST_N"/>
    <property type="match status" value="1"/>
</dbReference>
<feature type="domain" description="GST C-terminal" evidence="3">
    <location>
        <begin position="86"/>
        <end position="205"/>
    </location>
</feature>
<reference evidence="4 5" key="1">
    <citation type="journal article" date="2012" name="ISME J.">
        <title>Genomic insights to SAR86, an abundant and uncultivated marine bacterial lineage.</title>
        <authorList>
            <person name="Dupont C.L."/>
            <person name="Rusch D.B."/>
            <person name="Yooseph S."/>
            <person name="Lombardo M.J."/>
            <person name="Richter R.A."/>
            <person name="Valas R."/>
            <person name="Novotny M."/>
            <person name="Yee-Greenbaum J."/>
            <person name="Selengut J.D."/>
            <person name="Haft D.H."/>
            <person name="Halpern A.L."/>
            <person name="Lasken R.S."/>
            <person name="Nealson K."/>
            <person name="Friedman R."/>
            <person name="Venter J.C."/>
        </authorList>
    </citation>
    <scope>NUCLEOTIDE SEQUENCE [LARGE SCALE GENOMIC DNA]</scope>
</reference>
<dbReference type="HOGENOM" id="CLU_011226_6_4_6"/>
<organism evidence="4 5">
    <name type="scientific">SAR86 cluster bacterium SAR86B</name>
    <dbReference type="NCBI Taxonomy" id="1123867"/>
    <lineage>
        <taxon>Bacteria</taxon>
        <taxon>Pseudomonadati</taxon>
        <taxon>Pseudomonadota</taxon>
        <taxon>Gammaproteobacteria</taxon>
        <taxon>SAR86 cluster</taxon>
    </lineage>
</organism>
<proteinExistence type="inferred from homology"/>
<dbReference type="InterPro" id="IPR010987">
    <property type="entry name" value="Glutathione-S-Trfase_C-like"/>
</dbReference>
<evidence type="ECO:0000313" key="4">
    <source>
        <dbReference type="EMBL" id="EJP72946.1"/>
    </source>
</evidence>
<dbReference type="PANTHER" id="PTHR44051:SF21">
    <property type="entry name" value="GLUTATHIONE S-TRANSFERASE FAMILY PROTEIN"/>
    <property type="match status" value="1"/>
</dbReference>
<dbReference type="SUPFAM" id="SSF52833">
    <property type="entry name" value="Thioredoxin-like"/>
    <property type="match status" value="1"/>
</dbReference>
<evidence type="ECO:0000313" key="5">
    <source>
        <dbReference type="Proteomes" id="UP000010116"/>
    </source>
</evidence>
<feature type="domain" description="GST N-terminal" evidence="2">
    <location>
        <begin position="1"/>
        <end position="80"/>
    </location>
</feature>
<evidence type="ECO:0000256" key="1">
    <source>
        <dbReference type="RuleBase" id="RU003494"/>
    </source>
</evidence>
<dbReference type="EMBL" id="JH611185">
    <property type="protein sequence ID" value="EJP72946.1"/>
    <property type="molecule type" value="Genomic_DNA"/>
</dbReference>
<dbReference type="Gene3D" id="1.20.1050.10">
    <property type="match status" value="1"/>
</dbReference>
<dbReference type="InterPro" id="IPR004045">
    <property type="entry name" value="Glutathione_S-Trfase_N"/>
</dbReference>
<dbReference type="Proteomes" id="UP000010116">
    <property type="component" value="Unassembled WGS sequence"/>
</dbReference>
<dbReference type="CDD" id="cd03046">
    <property type="entry name" value="GST_N_GTT1_like"/>
    <property type="match status" value="1"/>
</dbReference>
<dbReference type="SFLD" id="SFLDG00358">
    <property type="entry name" value="Main_(cytGST)"/>
    <property type="match status" value="1"/>
</dbReference>
<evidence type="ECO:0000259" key="3">
    <source>
        <dbReference type="PROSITE" id="PS50405"/>
    </source>
</evidence>
<accession>J5KKD8</accession>
<dbReference type="InterPro" id="IPR040079">
    <property type="entry name" value="Glutathione_S-Trfase"/>
</dbReference>
<name>J5KKD8_9GAMM</name>
<dbReference type="SFLD" id="SFLDS00019">
    <property type="entry name" value="Glutathione_Transferase_(cytos"/>
    <property type="match status" value="1"/>
</dbReference>
<protein>
    <submittedName>
        <fullName evidence="4">Putative toxin-antitoxin system, toxin component</fullName>
    </submittedName>
</protein>
<dbReference type="InterPro" id="IPR036282">
    <property type="entry name" value="Glutathione-S-Trfase_C_sf"/>
</dbReference>